<gene>
    <name evidence="1" type="ORF">MES4922_90031</name>
</gene>
<proteinExistence type="predicted"/>
<dbReference type="RefSeq" id="WP_254028160.1">
    <property type="nucleotide sequence ID" value="NZ_CAKXZS010000089.1"/>
</dbReference>
<protein>
    <submittedName>
        <fullName evidence="1">Uncharacterized protein</fullName>
    </submittedName>
</protein>
<evidence type="ECO:0000313" key="2">
    <source>
        <dbReference type="Proteomes" id="UP001152604"/>
    </source>
</evidence>
<evidence type="ECO:0000313" key="1">
    <source>
        <dbReference type="EMBL" id="CAH2408044.1"/>
    </source>
</evidence>
<comment type="caution">
    <text evidence="1">The sequence shown here is derived from an EMBL/GenBank/DDBJ whole genome shotgun (WGS) entry which is preliminary data.</text>
</comment>
<accession>A0ABN8KEX4</accession>
<dbReference type="EMBL" id="CAKXZS010000089">
    <property type="protein sequence ID" value="CAH2408044.1"/>
    <property type="molecule type" value="Genomic_DNA"/>
</dbReference>
<dbReference type="Proteomes" id="UP001152604">
    <property type="component" value="Unassembled WGS sequence"/>
</dbReference>
<name>A0ABN8KEX4_9HYPH</name>
<keyword evidence="2" id="KW-1185">Reference proteome</keyword>
<reference evidence="1" key="1">
    <citation type="submission" date="2022-03" db="EMBL/GenBank/DDBJ databases">
        <authorList>
            <person name="Brunel B."/>
        </authorList>
    </citation>
    <scope>NUCLEOTIDE SEQUENCE</scope>
    <source>
        <strain evidence="1">STM4922sample</strain>
    </source>
</reference>
<sequence length="51" mass="5485">MNLGKHVIVLDTGMRGLVVGITQILGEATRHLVRLAAGGEVWISALDLEFL</sequence>
<organism evidence="1 2">
    <name type="scientific">Mesorhizobium ventifaucium</name>
    <dbReference type="NCBI Taxonomy" id="666020"/>
    <lineage>
        <taxon>Bacteria</taxon>
        <taxon>Pseudomonadati</taxon>
        <taxon>Pseudomonadota</taxon>
        <taxon>Alphaproteobacteria</taxon>
        <taxon>Hyphomicrobiales</taxon>
        <taxon>Phyllobacteriaceae</taxon>
        <taxon>Mesorhizobium</taxon>
    </lineage>
</organism>